<dbReference type="Proteomes" id="UP000054007">
    <property type="component" value="Unassembled WGS sequence"/>
</dbReference>
<evidence type="ECO:0000313" key="2">
    <source>
        <dbReference type="Proteomes" id="UP000054007"/>
    </source>
</evidence>
<accession>A0A0D7B0I4</accession>
<dbReference type="AlphaFoldDB" id="A0A0D7B0I4"/>
<protein>
    <submittedName>
        <fullName evidence="1">Uncharacterized protein</fullName>
    </submittedName>
</protein>
<dbReference type="OrthoDB" id="2892218at2759"/>
<reference evidence="1 2" key="1">
    <citation type="journal article" date="2015" name="Fungal Genet. Biol.">
        <title>Evolution of novel wood decay mechanisms in Agaricales revealed by the genome sequences of Fistulina hepatica and Cylindrobasidium torrendii.</title>
        <authorList>
            <person name="Floudas D."/>
            <person name="Held B.W."/>
            <person name="Riley R."/>
            <person name="Nagy L.G."/>
            <person name="Koehler G."/>
            <person name="Ransdell A.S."/>
            <person name="Younus H."/>
            <person name="Chow J."/>
            <person name="Chiniquy J."/>
            <person name="Lipzen A."/>
            <person name="Tritt A."/>
            <person name="Sun H."/>
            <person name="Haridas S."/>
            <person name="LaButti K."/>
            <person name="Ohm R.A."/>
            <person name="Kues U."/>
            <person name="Blanchette R.A."/>
            <person name="Grigoriev I.V."/>
            <person name="Minto R.E."/>
            <person name="Hibbett D.S."/>
        </authorList>
    </citation>
    <scope>NUCLEOTIDE SEQUENCE [LARGE SCALE GENOMIC DNA]</scope>
    <source>
        <strain evidence="1 2">FP15055 ss-10</strain>
    </source>
</reference>
<evidence type="ECO:0000313" key="1">
    <source>
        <dbReference type="EMBL" id="KIY63987.1"/>
    </source>
</evidence>
<keyword evidence="2" id="KW-1185">Reference proteome</keyword>
<dbReference type="EMBL" id="KN880660">
    <property type="protein sequence ID" value="KIY63987.1"/>
    <property type="molecule type" value="Genomic_DNA"/>
</dbReference>
<name>A0A0D7B0I4_9AGAR</name>
<organism evidence="1 2">
    <name type="scientific">Cylindrobasidium torrendii FP15055 ss-10</name>
    <dbReference type="NCBI Taxonomy" id="1314674"/>
    <lineage>
        <taxon>Eukaryota</taxon>
        <taxon>Fungi</taxon>
        <taxon>Dikarya</taxon>
        <taxon>Basidiomycota</taxon>
        <taxon>Agaricomycotina</taxon>
        <taxon>Agaricomycetes</taxon>
        <taxon>Agaricomycetidae</taxon>
        <taxon>Agaricales</taxon>
        <taxon>Marasmiineae</taxon>
        <taxon>Physalacriaceae</taxon>
        <taxon>Cylindrobasidium</taxon>
    </lineage>
</organism>
<sequence>MNEVYPEDCISLSRDFVQPLHRSIFPNPSGPVMKRYCTATGLFPGEIERLLESPFGTMSLQPSIWRAIDLGNIAFMPPDYVMRSLIELYDYNYAHSLHNRRRVDIPNPSALVYAALGSSWLEGAPIFTRHPRTCVVTTHLPPYTTLPYFSLRTIHPSLLAVRARLFVSKSDLSAVYPLVDDLALHSGRHVDPVFQRNPNTIPSSRAEAETLQPVPRKRKFVDSLALQAKRRNIVIMGRSPPAHSQRPRIPLAGTDILTPNDGLLSIIRGRTYYPRSAKNGVVTAKTA</sequence>
<gene>
    <name evidence="1" type="ORF">CYLTODRAFT_493491</name>
</gene>
<proteinExistence type="predicted"/>